<protein>
    <submittedName>
        <fullName evidence="2">Uncharacterized protein</fullName>
    </submittedName>
</protein>
<reference evidence="3" key="1">
    <citation type="submission" date="2017-03" db="EMBL/GenBank/DDBJ databases">
        <title>Phytopthora megakarya and P. palmivora, two closely related causual agents of cacao black pod achieved similar genome size and gene model numbers by different mechanisms.</title>
        <authorList>
            <person name="Ali S."/>
            <person name="Shao J."/>
            <person name="Larry D.J."/>
            <person name="Kronmiller B."/>
            <person name="Shen D."/>
            <person name="Strem M.D."/>
            <person name="Melnick R.L."/>
            <person name="Guiltinan M.J."/>
            <person name="Tyler B.M."/>
            <person name="Meinhardt L.W."/>
            <person name="Bailey B.A."/>
        </authorList>
    </citation>
    <scope>NUCLEOTIDE SEQUENCE [LARGE SCALE GENOMIC DNA]</scope>
    <source>
        <strain evidence="3">zdho120</strain>
    </source>
</reference>
<evidence type="ECO:0000313" key="3">
    <source>
        <dbReference type="Proteomes" id="UP000198211"/>
    </source>
</evidence>
<name>A0A225UFC2_9STRA</name>
<dbReference type="AlphaFoldDB" id="A0A225UFC2"/>
<dbReference type="Proteomes" id="UP000198211">
    <property type="component" value="Unassembled WGS sequence"/>
</dbReference>
<evidence type="ECO:0000256" key="1">
    <source>
        <dbReference type="SAM" id="MobiDB-lite"/>
    </source>
</evidence>
<feature type="non-terminal residue" evidence="2">
    <location>
        <position position="221"/>
    </location>
</feature>
<proteinExistence type="predicted"/>
<feature type="region of interest" description="Disordered" evidence="1">
    <location>
        <begin position="1"/>
        <end position="137"/>
    </location>
</feature>
<organism evidence="2 3">
    <name type="scientific">Phytophthora megakarya</name>
    <dbReference type="NCBI Taxonomy" id="4795"/>
    <lineage>
        <taxon>Eukaryota</taxon>
        <taxon>Sar</taxon>
        <taxon>Stramenopiles</taxon>
        <taxon>Oomycota</taxon>
        <taxon>Peronosporomycetes</taxon>
        <taxon>Peronosporales</taxon>
        <taxon>Peronosporaceae</taxon>
        <taxon>Phytophthora</taxon>
    </lineage>
</organism>
<keyword evidence="3" id="KW-1185">Reference proteome</keyword>
<evidence type="ECO:0000313" key="2">
    <source>
        <dbReference type="EMBL" id="OWY91735.1"/>
    </source>
</evidence>
<feature type="compositionally biased region" description="Polar residues" evidence="1">
    <location>
        <begin position="128"/>
        <end position="137"/>
    </location>
</feature>
<sequence>MVKPKRTQKEGREGDGQEVEGLRRSRRVDGQEPEELKPIEVIEKEAKSLRKAKREDREAKKPVAAAQPVVEPAAEGDHVSPEAADPETGGRKPKPVTAVVEILGEDSDSEEKAPVKTEPIEVQGDPEVSSSPSPETGVSNVEEVLMISAPRVAREHVEAMAKAYMAQQVRRWEQTSSGRVIPLSPAYAWPASTPDYTAWLEAAKPTSDFLTQQATLGSQDA</sequence>
<feature type="compositionally biased region" description="Basic and acidic residues" evidence="1">
    <location>
        <begin position="7"/>
        <end position="61"/>
    </location>
</feature>
<feature type="compositionally biased region" description="Basic and acidic residues" evidence="1">
    <location>
        <begin position="110"/>
        <end position="119"/>
    </location>
</feature>
<accession>A0A225UFC2</accession>
<gene>
    <name evidence="2" type="ORF">PHMEG_00039565</name>
</gene>
<feature type="compositionally biased region" description="Low complexity" evidence="1">
    <location>
        <begin position="62"/>
        <end position="73"/>
    </location>
</feature>
<comment type="caution">
    <text evidence="2">The sequence shown here is derived from an EMBL/GenBank/DDBJ whole genome shotgun (WGS) entry which is preliminary data.</text>
</comment>
<dbReference type="EMBL" id="NBNE01019604">
    <property type="protein sequence ID" value="OWY91735.1"/>
    <property type="molecule type" value="Genomic_DNA"/>
</dbReference>